<dbReference type="KEGG" id="tpar:AV541_07215"/>
<gene>
    <name evidence="1" type="ORF">AV541_07215</name>
</gene>
<sequence length="92" mass="10000">MLRLLFLLALCLYGAERLPKAPKGAEGLFAPGPVLAKQEERSPLLPALPVPEARRGLLPKPKAPAFRPKAKEGFAKAEKLFLLFARLQLEGG</sequence>
<evidence type="ECO:0000313" key="2">
    <source>
        <dbReference type="Proteomes" id="UP000061630"/>
    </source>
</evidence>
<name>A0A109QJX7_9DEIN</name>
<organism evidence="1 2">
    <name type="scientific">Thermus parvatiensis</name>
    <dbReference type="NCBI Taxonomy" id="456163"/>
    <lineage>
        <taxon>Bacteria</taxon>
        <taxon>Thermotogati</taxon>
        <taxon>Deinococcota</taxon>
        <taxon>Deinococci</taxon>
        <taxon>Thermales</taxon>
        <taxon>Thermaceae</taxon>
        <taxon>Thermus</taxon>
    </lineage>
</organism>
<dbReference type="RefSeq" id="WP_060384595.1">
    <property type="nucleotide sequence ID" value="NZ_CP014141.1"/>
</dbReference>
<dbReference type="EMBL" id="CP014141">
    <property type="protein sequence ID" value="AMA75829.1"/>
    <property type="molecule type" value="Genomic_DNA"/>
</dbReference>
<reference evidence="1 2" key="1">
    <citation type="submission" date="2016-01" db="EMBL/GenBank/DDBJ databases">
        <title>Genome sequence of Thermus parvatiensis, a thermophile isolated from a hot water spring.</title>
        <authorList>
            <person name="Tripathi C."/>
            <person name="Lal R."/>
        </authorList>
    </citation>
    <scope>NUCLEOTIDE SEQUENCE [LARGE SCALE GENOMIC DNA]</scope>
    <source>
        <strain evidence="1 2">RL</strain>
    </source>
</reference>
<dbReference type="Proteomes" id="UP000061630">
    <property type="component" value="Chromosome"/>
</dbReference>
<accession>A0A109QJX7</accession>
<evidence type="ECO:0000313" key="1">
    <source>
        <dbReference type="EMBL" id="AMA75829.1"/>
    </source>
</evidence>
<protein>
    <submittedName>
        <fullName evidence="1">Uncharacterized protein</fullName>
    </submittedName>
</protein>
<dbReference type="AlphaFoldDB" id="A0A109QJX7"/>
<proteinExistence type="predicted"/>